<evidence type="ECO:0000313" key="1">
    <source>
        <dbReference type="EMBL" id="CAA9296296.1"/>
    </source>
</evidence>
<sequence length="54" mass="5842">MPSTDPEVVALAGSDEDAARCCRRAPAEWLLFLNKPVSSGFPAARGARGIRRRD</sequence>
<reference evidence="1" key="1">
    <citation type="submission" date="2020-02" db="EMBL/GenBank/DDBJ databases">
        <authorList>
            <person name="Meier V. D."/>
        </authorList>
    </citation>
    <scope>NUCLEOTIDE SEQUENCE</scope>
    <source>
        <strain evidence="1">AVDCRST_MAG26</strain>
    </source>
</reference>
<dbReference type="EMBL" id="CADCTK010001065">
    <property type="protein sequence ID" value="CAA9296296.1"/>
    <property type="molecule type" value="Genomic_DNA"/>
</dbReference>
<protein>
    <submittedName>
        <fullName evidence="1">Uncharacterized protein</fullName>
    </submittedName>
</protein>
<accession>A0A6J4K628</accession>
<organism evidence="1">
    <name type="scientific">uncultured Chloroflexia bacterium</name>
    <dbReference type="NCBI Taxonomy" id="1672391"/>
    <lineage>
        <taxon>Bacteria</taxon>
        <taxon>Bacillati</taxon>
        <taxon>Chloroflexota</taxon>
        <taxon>Chloroflexia</taxon>
        <taxon>environmental samples</taxon>
    </lineage>
</organism>
<dbReference type="AlphaFoldDB" id="A0A6J4K628"/>
<name>A0A6J4K628_9CHLR</name>
<gene>
    <name evidence="1" type="ORF">AVDCRST_MAG26-4469</name>
</gene>
<proteinExistence type="predicted"/>